<feature type="binding site" evidence="5">
    <location>
        <position position="191"/>
    </location>
    <ligand>
        <name>Zn(2+)</name>
        <dbReference type="ChEBI" id="CHEBI:29105"/>
    </ligand>
</feature>
<evidence type="ECO:0000256" key="4">
    <source>
        <dbReference type="ARBA" id="ARBA00023136"/>
    </source>
</evidence>
<feature type="transmembrane region" description="Helical" evidence="6">
    <location>
        <begin position="47"/>
        <end position="65"/>
    </location>
</feature>
<organism evidence="7 8">
    <name type="scientific">Thalassoglobus polymorphus</name>
    <dbReference type="NCBI Taxonomy" id="2527994"/>
    <lineage>
        <taxon>Bacteria</taxon>
        <taxon>Pseudomonadati</taxon>
        <taxon>Planctomycetota</taxon>
        <taxon>Planctomycetia</taxon>
        <taxon>Planctomycetales</taxon>
        <taxon>Planctomycetaceae</taxon>
        <taxon>Thalassoglobus</taxon>
    </lineage>
</organism>
<dbReference type="AlphaFoldDB" id="A0A517QJC7"/>
<dbReference type="Pfam" id="PF03006">
    <property type="entry name" value="HlyIII"/>
    <property type="match status" value="1"/>
</dbReference>
<dbReference type="GO" id="GO:0016020">
    <property type="term" value="C:membrane"/>
    <property type="evidence" value="ECO:0007669"/>
    <property type="project" value="UniProtKB-SubCell"/>
</dbReference>
<accession>A0A517QJC7</accession>
<protein>
    <submittedName>
        <fullName evidence="7">Hemolysin-III related</fullName>
    </submittedName>
</protein>
<feature type="binding site" evidence="5">
    <location>
        <position position="69"/>
    </location>
    <ligand>
        <name>Zn(2+)</name>
        <dbReference type="ChEBI" id="CHEBI:29105"/>
    </ligand>
</feature>
<feature type="transmembrane region" description="Helical" evidence="6">
    <location>
        <begin position="110"/>
        <end position="130"/>
    </location>
</feature>
<dbReference type="EMBL" id="CP036267">
    <property type="protein sequence ID" value="QDT31752.1"/>
    <property type="molecule type" value="Genomic_DNA"/>
</dbReference>
<reference evidence="7 8" key="1">
    <citation type="submission" date="2019-02" db="EMBL/GenBank/DDBJ databases">
        <title>Deep-cultivation of Planctomycetes and their phenomic and genomic characterization uncovers novel biology.</title>
        <authorList>
            <person name="Wiegand S."/>
            <person name="Jogler M."/>
            <person name="Boedeker C."/>
            <person name="Pinto D."/>
            <person name="Vollmers J."/>
            <person name="Rivas-Marin E."/>
            <person name="Kohn T."/>
            <person name="Peeters S.H."/>
            <person name="Heuer A."/>
            <person name="Rast P."/>
            <person name="Oberbeckmann S."/>
            <person name="Bunk B."/>
            <person name="Jeske O."/>
            <person name="Meyerdierks A."/>
            <person name="Storesund J.E."/>
            <person name="Kallscheuer N."/>
            <person name="Luecker S."/>
            <person name="Lage O.M."/>
            <person name="Pohl T."/>
            <person name="Merkel B.J."/>
            <person name="Hornburger P."/>
            <person name="Mueller R.-W."/>
            <person name="Bruemmer F."/>
            <person name="Labrenz M."/>
            <person name="Spormann A.M."/>
            <person name="Op den Camp H."/>
            <person name="Overmann J."/>
            <person name="Amann R."/>
            <person name="Jetten M.S.M."/>
            <person name="Mascher T."/>
            <person name="Medema M.H."/>
            <person name="Devos D.P."/>
            <person name="Kaster A.-K."/>
            <person name="Ovreas L."/>
            <person name="Rohde M."/>
            <person name="Galperin M.Y."/>
            <person name="Jogler C."/>
        </authorList>
    </citation>
    <scope>NUCLEOTIDE SEQUENCE [LARGE SCALE GENOMIC DNA]</scope>
    <source>
        <strain evidence="7 8">Mal48</strain>
    </source>
</reference>
<comment type="subcellular location">
    <subcellularLocation>
        <location evidence="1">Membrane</location>
        <topology evidence="1">Multi-pass membrane protein</topology>
    </subcellularLocation>
</comment>
<dbReference type="RefSeq" id="WP_197442052.1">
    <property type="nucleotide sequence ID" value="NZ_CP036267.1"/>
</dbReference>
<dbReference type="InterPro" id="IPR004254">
    <property type="entry name" value="AdipoR/HlyIII-related"/>
</dbReference>
<sequence>MKEYTRGELRPEDEYANLITHGGGLVLSMIGAGVLLRALDEQHSPDLALACSIYCFALVGLYAASTLSHAFYDVERRRFFRTVDQAFIFILIAGSFTPFAYVYGSSGWTSPIMIIEWSITFVGILMCLYFRNLPSRLKLIYGIQGWLPAFTLKPVFELGSAEMVALLIAGGLFYSFGALFLVFDHKVKYFHACWHLSVLMGSTCHFFAVMELLQNQ</sequence>
<evidence type="ECO:0000256" key="2">
    <source>
        <dbReference type="ARBA" id="ARBA00022692"/>
    </source>
</evidence>
<feature type="binding site" evidence="5">
    <location>
        <position position="195"/>
    </location>
    <ligand>
        <name>Zn(2+)</name>
        <dbReference type="ChEBI" id="CHEBI:29105"/>
    </ligand>
</feature>
<feature type="transmembrane region" description="Helical" evidence="6">
    <location>
        <begin position="189"/>
        <end position="213"/>
    </location>
</feature>
<dbReference type="GO" id="GO:0046872">
    <property type="term" value="F:metal ion binding"/>
    <property type="evidence" value="ECO:0007669"/>
    <property type="project" value="UniProtKB-KW"/>
</dbReference>
<keyword evidence="2 6" id="KW-0812">Transmembrane</keyword>
<evidence type="ECO:0000256" key="3">
    <source>
        <dbReference type="ARBA" id="ARBA00022989"/>
    </source>
</evidence>
<dbReference type="KEGG" id="tpol:Mal48_09880"/>
<dbReference type="PANTHER" id="PTHR20855">
    <property type="entry name" value="ADIPOR/PROGESTIN RECEPTOR-RELATED"/>
    <property type="match status" value="1"/>
</dbReference>
<evidence type="ECO:0000256" key="6">
    <source>
        <dbReference type="SAM" id="Phobius"/>
    </source>
</evidence>
<keyword evidence="5" id="KW-0479">Metal-binding</keyword>
<evidence type="ECO:0000313" key="8">
    <source>
        <dbReference type="Proteomes" id="UP000315724"/>
    </source>
</evidence>
<feature type="transmembrane region" description="Helical" evidence="6">
    <location>
        <begin position="163"/>
        <end position="183"/>
    </location>
</feature>
<keyword evidence="5" id="KW-0862">Zinc</keyword>
<dbReference type="Proteomes" id="UP000315724">
    <property type="component" value="Chromosome"/>
</dbReference>
<feature type="transmembrane region" description="Helical" evidence="6">
    <location>
        <begin position="15"/>
        <end position="35"/>
    </location>
</feature>
<keyword evidence="4 6" id="KW-0472">Membrane</keyword>
<feature type="transmembrane region" description="Helical" evidence="6">
    <location>
        <begin position="86"/>
        <end position="104"/>
    </location>
</feature>
<gene>
    <name evidence="7" type="ORF">Mal48_09880</name>
</gene>
<keyword evidence="8" id="KW-1185">Reference proteome</keyword>
<evidence type="ECO:0000256" key="1">
    <source>
        <dbReference type="ARBA" id="ARBA00004141"/>
    </source>
</evidence>
<keyword evidence="3 6" id="KW-1133">Transmembrane helix</keyword>
<evidence type="ECO:0000313" key="7">
    <source>
        <dbReference type="EMBL" id="QDT31752.1"/>
    </source>
</evidence>
<dbReference type="PANTHER" id="PTHR20855:SF3">
    <property type="entry name" value="LD03007P"/>
    <property type="match status" value="1"/>
</dbReference>
<proteinExistence type="predicted"/>
<name>A0A517QJC7_9PLAN</name>
<evidence type="ECO:0000256" key="5">
    <source>
        <dbReference type="PIRSR" id="PIRSR604254-1"/>
    </source>
</evidence>